<dbReference type="AlphaFoldDB" id="A0A327QPC0"/>
<dbReference type="RefSeq" id="WP_111597804.1">
    <property type="nucleotide sequence ID" value="NZ_QLLL01000004.1"/>
</dbReference>
<dbReference type="Pfam" id="PF07209">
    <property type="entry name" value="DUF1415"/>
    <property type="match status" value="1"/>
</dbReference>
<gene>
    <name evidence="1" type="ORF">LX64_02347</name>
</gene>
<evidence type="ECO:0000313" key="2">
    <source>
        <dbReference type="Proteomes" id="UP000249547"/>
    </source>
</evidence>
<organism evidence="1 2">
    <name type="scientific">Chitinophaga skermanii</name>
    <dbReference type="NCBI Taxonomy" id="331697"/>
    <lineage>
        <taxon>Bacteria</taxon>
        <taxon>Pseudomonadati</taxon>
        <taxon>Bacteroidota</taxon>
        <taxon>Chitinophagia</taxon>
        <taxon>Chitinophagales</taxon>
        <taxon>Chitinophagaceae</taxon>
        <taxon>Chitinophaga</taxon>
    </lineage>
</organism>
<evidence type="ECO:0000313" key="1">
    <source>
        <dbReference type="EMBL" id="RAJ05193.1"/>
    </source>
</evidence>
<keyword evidence="2" id="KW-1185">Reference proteome</keyword>
<name>A0A327QPC0_9BACT</name>
<proteinExistence type="predicted"/>
<accession>A0A327QPC0</accession>
<dbReference type="Proteomes" id="UP000249547">
    <property type="component" value="Unassembled WGS sequence"/>
</dbReference>
<dbReference type="InterPro" id="IPR009858">
    <property type="entry name" value="DUF1415"/>
</dbReference>
<dbReference type="EMBL" id="QLLL01000004">
    <property type="protein sequence ID" value="RAJ05193.1"/>
    <property type="molecule type" value="Genomic_DNA"/>
</dbReference>
<comment type="caution">
    <text evidence="1">The sequence shown here is derived from an EMBL/GenBank/DDBJ whole genome shotgun (WGS) entry which is preliminary data.</text>
</comment>
<protein>
    <recommendedName>
        <fullName evidence="3">DUF1415 domain-containing protein</fullName>
    </recommendedName>
</protein>
<dbReference type="OrthoDB" id="277390at2"/>
<evidence type="ECO:0008006" key="3">
    <source>
        <dbReference type="Google" id="ProtNLM"/>
    </source>
</evidence>
<reference evidence="1 2" key="1">
    <citation type="submission" date="2018-06" db="EMBL/GenBank/DDBJ databases">
        <title>Genomic Encyclopedia of Archaeal and Bacterial Type Strains, Phase II (KMG-II): from individual species to whole genera.</title>
        <authorList>
            <person name="Goeker M."/>
        </authorList>
    </citation>
    <scope>NUCLEOTIDE SEQUENCE [LARGE SCALE GENOMIC DNA]</scope>
    <source>
        <strain evidence="1 2">DSM 23857</strain>
    </source>
</reference>
<sequence length="181" mass="20729">MEAKEIIIERTKKWVEKVVIGCNFCPFASRVVKKDSMAYIVSDATTFMAAKDDFLQACQQLDRDKSIETTLLIFPAGFEDFQQYLQLVEQVETVIHRKKYEGIYQVATFHPLYQFAGADADDAANYTNRSIYPMLHLLREKSIHQVVKSFPGAADSIPSRNIQFAHEKGLAYMKMLKDSCE</sequence>